<dbReference type="AlphaFoldDB" id="A0A1H6XNH6"/>
<sequence>MVAEDKTRVDFNAPSSLVEQADTIADLRGVSRTQLLTEALQSEIEEVASDRTFRGRLADAYYAEEVAFDVVESVLGTEAAMRMKLLRESLDREPPEPQLAGSLPTDKEFYEGDVPEWTPEESTDAETHG</sequence>
<dbReference type="EMBL" id="FNYR01000037">
    <property type="protein sequence ID" value="SEJ26452.1"/>
    <property type="molecule type" value="Genomic_DNA"/>
</dbReference>
<protein>
    <recommendedName>
        <fullName evidence="4">Ribbon-helix-helix protein, copG family</fullName>
    </recommendedName>
</protein>
<feature type="compositionally biased region" description="Acidic residues" evidence="1">
    <location>
        <begin position="111"/>
        <end position="129"/>
    </location>
</feature>
<accession>A0A1H6XNH6</accession>
<organism evidence="2 3">
    <name type="scientific">Halohasta litchfieldiae</name>
    <dbReference type="NCBI Taxonomy" id="1073996"/>
    <lineage>
        <taxon>Archaea</taxon>
        <taxon>Methanobacteriati</taxon>
        <taxon>Methanobacteriota</taxon>
        <taxon>Stenosarchaea group</taxon>
        <taxon>Halobacteria</taxon>
        <taxon>Halobacteriales</taxon>
        <taxon>Haloferacaceae</taxon>
        <taxon>Halohasta</taxon>
    </lineage>
</organism>
<evidence type="ECO:0000256" key="1">
    <source>
        <dbReference type="SAM" id="MobiDB-lite"/>
    </source>
</evidence>
<dbReference type="KEGG" id="hae:halTADL_0658"/>
<keyword evidence="3" id="KW-1185">Reference proteome</keyword>
<feature type="region of interest" description="Disordered" evidence="1">
    <location>
        <begin position="89"/>
        <end position="129"/>
    </location>
</feature>
<evidence type="ECO:0008006" key="4">
    <source>
        <dbReference type="Google" id="ProtNLM"/>
    </source>
</evidence>
<dbReference type="OrthoDB" id="330467at2157"/>
<evidence type="ECO:0000313" key="3">
    <source>
        <dbReference type="Proteomes" id="UP000198888"/>
    </source>
</evidence>
<dbReference type="Proteomes" id="UP000198888">
    <property type="component" value="Unassembled WGS sequence"/>
</dbReference>
<evidence type="ECO:0000313" key="2">
    <source>
        <dbReference type="EMBL" id="SEJ26452.1"/>
    </source>
</evidence>
<proteinExistence type="predicted"/>
<dbReference type="GeneID" id="35001477"/>
<reference evidence="2 3" key="1">
    <citation type="submission" date="2016-10" db="EMBL/GenBank/DDBJ databases">
        <authorList>
            <person name="de Groot N.N."/>
        </authorList>
    </citation>
    <scope>NUCLEOTIDE SEQUENCE [LARGE SCALE GENOMIC DNA]</scope>
    <source>
        <strain evidence="2 3">DSM 22187</strain>
    </source>
</reference>
<dbReference type="STRING" id="1073996.SAMN05444271_13718"/>
<name>A0A1H6XNH6_9EURY</name>
<dbReference type="RefSeq" id="WP_089673651.1">
    <property type="nucleotide sequence ID" value="NZ_CP024845.1"/>
</dbReference>
<accession>A0A2H4PZB7</accession>
<gene>
    <name evidence="2" type="ORF">SAMN05444271_13718</name>
</gene>